<dbReference type="GO" id="GO:0016853">
    <property type="term" value="F:isomerase activity"/>
    <property type="evidence" value="ECO:0007669"/>
    <property type="project" value="UniProtKB-KW"/>
</dbReference>
<reference evidence="1" key="1">
    <citation type="submission" date="2019-11" db="EMBL/GenBank/DDBJ databases">
        <title>Characterization of Clostridium perfringens isolates from swine manure treated agricultural soils.</title>
        <authorList>
            <person name="Wushke S.T."/>
        </authorList>
    </citation>
    <scope>NUCLEOTIDE SEQUENCE</scope>
    <source>
        <strain evidence="1">X62</strain>
    </source>
</reference>
<sequence length="42" mass="5002">MEIRRPKYIHDFYNGIIEGEGVQSYGKVYKDIAFAYENNDEK</sequence>
<dbReference type="EMBL" id="WNUR01000210">
    <property type="protein sequence ID" value="MDZ7542503.1"/>
    <property type="molecule type" value="Genomic_DNA"/>
</dbReference>
<name>A0AAW9KK59_CLOPF</name>
<accession>A0AAW9KK59</accession>
<protein>
    <submittedName>
        <fullName evidence="1">Glucose-6-phosphate isomerase</fullName>
    </submittedName>
</protein>
<gene>
    <name evidence="1" type="ORF">GNF83_15070</name>
</gene>
<dbReference type="Proteomes" id="UP001288944">
    <property type="component" value="Unassembled WGS sequence"/>
</dbReference>
<comment type="caution">
    <text evidence="1">The sequence shown here is derived from an EMBL/GenBank/DDBJ whole genome shotgun (WGS) entry which is preliminary data.</text>
</comment>
<evidence type="ECO:0000313" key="2">
    <source>
        <dbReference type="Proteomes" id="UP001288944"/>
    </source>
</evidence>
<organism evidence="1 2">
    <name type="scientific">Clostridium perfringens</name>
    <dbReference type="NCBI Taxonomy" id="1502"/>
    <lineage>
        <taxon>Bacteria</taxon>
        <taxon>Bacillati</taxon>
        <taxon>Bacillota</taxon>
        <taxon>Clostridia</taxon>
        <taxon>Eubacteriales</taxon>
        <taxon>Clostridiaceae</taxon>
        <taxon>Clostridium</taxon>
    </lineage>
</organism>
<keyword evidence="1" id="KW-0413">Isomerase</keyword>
<feature type="non-terminal residue" evidence="1">
    <location>
        <position position="42"/>
    </location>
</feature>
<proteinExistence type="predicted"/>
<evidence type="ECO:0000313" key="1">
    <source>
        <dbReference type="EMBL" id="MDZ7542503.1"/>
    </source>
</evidence>
<dbReference type="AlphaFoldDB" id="A0AAW9KK59"/>